<dbReference type="InterPro" id="IPR007890">
    <property type="entry name" value="CHASE2"/>
</dbReference>
<dbReference type="GO" id="GO:0004016">
    <property type="term" value="F:adenylate cyclase activity"/>
    <property type="evidence" value="ECO:0007669"/>
    <property type="project" value="UniProtKB-ARBA"/>
</dbReference>
<sequence>MLRRSTLLALIFGIGCIAVLSVVRAADPFFVRTIRETAFDQFQRLSPRPLGNAPVRVVDIDEASLRIYGQWPWPRSRLAELTERLGQMGAAAIAFDMLFAEPDRLSPVTMLRDPAFTRLMPPREIQRLMQEIDDNDRAFSEMLAITPSVLGFARLDAAEGGKPAVKTGFAYTGVDPAPAVPKLPSVATNLAILDQAASGVGSISLSPTESVSVVRMVPLLWTDGTNLFPSLAVEALRVASGVSTLLVNAVENKGTIIQSLRVGEFEIPTAPDGTVRVRFGSDSPQRYVSAANILADEVDQAVIDKIAGNIVLVGTSAIGLYDIRATPIGENVPGVSVHAQLLEQVIASDYLIRADWVDGIELLGFVLVALFVLVMTMATGPVVAFVSGGLAAGAIATGSWVAFADYGVLFDPTFPMAGGFVIFLAATSFRFLVADRQKRQIRRAFSQYVAPAILDQIERQPETLALGGETREATVLFADIRDFTTLGEALAPDDIIQFLNTLLGALSVEITSERGTIDKYLGDSVMAFWNAPVTDPEHELHACRAALKMRRALDRFNKDDGQGQPQRWRKGLPTVRIGIGMATGLACVGNMGSQSRFDYSVVGDTVNIASRVETASKLVGFDIVLSASTAAGAKGMALLQAGRIAVKGRHDLVEIHILVGDEELARSSEFLQLSEAHSAFFDALRSARGNWTEELRCCRQAARKMPVDLGPFYDRIPDRLQDFAQPVEPATIVESANRVSG</sequence>
<reference evidence="3 4" key="1">
    <citation type="submission" date="2019-12" db="EMBL/GenBank/DDBJ databases">
        <authorList>
            <person name="Li M."/>
        </authorList>
    </citation>
    <scope>NUCLEOTIDE SEQUENCE [LARGE SCALE GENOMIC DNA]</scope>
    <source>
        <strain evidence="3 4">GBMRC 2046</strain>
    </source>
</reference>
<feature type="transmembrane region" description="Helical" evidence="1">
    <location>
        <begin position="356"/>
        <end position="375"/>
    </location>
</feature>
<name>A0A7X3LVN6_9HYPH</name>
<dbReference type="EMBL" id="WUMV01000006">
    <property type="protein sequence ID" value="MXN65964.1"/>
    <property type="molecule type" value="Genomic_DNA"/>
</dbReference>
<keyword evidence="4" id="KW-1185">Reference proteome</keyword>
<dbReference type="Proteomes" id="UP000433101">
    <property type="component" value="Unassembled WGS sequence"/>
</dbReference>
<keyword evidence="1" id="KW-1133">Transmembrane helix</keyword>
<dbReference type="InterPro" id="IPR029787">
    <property type="entry name" value="Nucleotide_cyclase"/>
</dbReference>
<feature type="transmembrane region" description="Helical" evidence="1">
    <location>
        <begin position="414"/>
        <end position="433"/>
    </location>
</feature>
<dbReference type="Pfam" id="PF05226">
    <property type="entry name" value="CHASE2"/>
    <property type="match status" value="1"/>
</dbReference>
<evidence type="ECO:0000313" key="3">
    <source>
        <dbReference type="EMBL" id="MXN65964.1"/>
    </source>
</evidence>
<dbReference type="CDD" id="cd07302">
    <property type="entry name" value="CHD"/>
    <property type="match status" value="1"/>
</dbReference>
<dbReference type="InterPro" id="IPR050697">
    <property type="entry name" value="Adenylyl/Guanylyl_Cyclase_3/4"/>
</dbReference>
<comment type="caution">
    <text evidence="3">The sequence shown here is derived from an EMBL/GenBank/DDBJ whole genome shotgun (WGS) entry which is preliminary data.</text>
</comment>
<keyword evidence="1" id="KW-0472">Membrane</keyword>
<protein>
    <submittedName>
        <fullName evidence="3">CHASE2 domain-containing protein</fullName>
    </submittedName>
</protein>
<gene>
    <name evidence="3" type="ORF">GR183_13705</name>
</gene>
<feature type="transmembrane region" description="Helical" evidence="1">
    <location>
        <begin position="382"/>
        <end position="402"/>
    </location>
</feature>
<evidence type="ECO:0000313" key="4">
    <source>
        <dbReference type="Proteomes" id="UP000433101"/>
    </source>
</evidence>
<dbReference type="SUPFAM" id="SSF55073">
    <property type="entry name" value="Nucleotide cyclase"/>
    <property type="match status" value="1"/>
</dbReference>
<dbReference type="PANTHER" id="PTHR43081:SF1">
    <property type="entry name" value="ADENYLATE CYCLASE, TERMINAL-DIFFERENTIATION SPECIFIC"/>
    <property type="match status" value="1"/>
</dbReference>
<evidence type="ECO:0000259" key="2">
    <source>
        <dbReference type="PROSITE" id="PS50125"/>
    </source>
</evidence>
<dbReference type="Pfam" id="PF00211">
    <property type="entry name" value="Guanylate_cyc"/>
    <property type="match status" value="1"/>
</dbReference>
<dbReference type="InterPro" id="IPR001054">
    <property type="entry name" value="A/G_cyclase"/>
</dbReference>
<dbReference type="Gene3D" id="3.30.70.1230">
    <property type="entry name" value="Nucleotide cyclase"/>
    <property type="match status" value="1"/>
</dbReference>
<organism evidence="3 4">
    <name type="scientific">Stappia sediminis</name>
    <dbReference type="NCBI Taxonomy" id="2692190"/>
    <lineage>
        <taxon>Bacteria</taxon>
        <taxon>Pseudomonadati</taxon>
        <taxon>Pseudomonadota</taxon>
        <taxon>Alphaproteobacteria</taxon>
        <taxon>Hyphomicrobiales</taxon>
        <taxon>Stappiaceae</taxon>
        <taxon>Stappia</taxon>
    </lineage>
</organism>
<dbReference type="PROSITE" id="PS51257">
    <property type="entry name" value="PROKAR_LIPOPROTEIN"/>
    <property type="match status" value="1"/>
</dbReference>
<feature type="domain" description="Guanylate cyclase" evidence="2">
    <location>
        <begin position="474"/>
        <end position="613"/>
    </location>
</feature>
<dbReference type="RefSeq" id="WP_160776200.1">
    <property type="nucleotide sequence ID" value="NZ_WUMV01000006.1"/>
</dbReference>
<dbReference type="SMART" id="SM00044">
    <property type="entry name" value="CYCc"/>
    <property type="match status" value="1"/>
</dbReference>
<proteinExistence type="predicted"/>
<dbReference type="GO" id="GO:0035556">
    <property type="term" value="P:intracellular signal transduction"/>
    <property type="evidence" value="ECO:0007669"/>
    <property type="project" value="InterPro"/>
</dbReference>
<dbReference type="PROSITE" id="PS50125">
    <property type="entry name" value="GUANYLATE_CYCLASE_2"/>
    <property type="match status" value="1"/>
</dbReference>
<dbReference type="SMART" id="SM01080">
    <property type="entry name" value="CHASE2"/>
    <property type="match status" value="1"/>
</dbReference>
<dbReference type="GO" id="GO:0006171">
    <property type="term" value="P:cAMP biosynthetic process"/>
    <property type="evidence" value="ECO:0007669"/>
    <property type="project" value="TreeGrafter"/>
</dbReference>
<evidence type="ECO:0000256" key="1">
    <source>
        <dbReference type="SAM" id="Phobius"/>
    </source>
</evidence>
<dbReference type="AlphaFoldDB" id="A0A7X3LVN6"/>
<keyword evidence="1" id="KW-0812">Transmembrane</keyword>
<accession>A0A7X3LVN6</accession>
<dbReference type="PANTHER" id="PTHR43081">
    <property type="entry name" value="ADENYLATE CYCLASE, TERMINAL-DIFFERENTIATION SPECIFIC-RELATED"/>
    <property type="match status" value="1"/>
</dbReference>